<dbReference type="AlphaFoldDB" id="A0A9W9JF61"/>
<reference evidence="1" key="2">
    <citation type="journal article" date="2023" name="IMA Fungus">
        <title>Comparative genomic study of the Penicillium genus elucidates a diverse pangenome and 15 lateral gene transfer events.</title>
        <authorList>
            <person name="Petersen C."/>
            <person name="Sorensen T."/>
            <person name="Nielsen M.R."/>
            <person name="Sondergaard T.E."/>
            <person name="Sorensen J.L."/>
            <person name="Fitzpatrick D.A."/>
            <person name="Frisvad J.C."/>
            <person name="Nielsen K.L."/>
        </authorList>
    </citation>
    <scope>NUCLEOTIDE SEQUENCE</scope>
    <source>
        <strain evidence="1">IBT 20477</strain>
    </source>
</reference>
<evidence type="ECO:0000313" key="2">
    <source>
        <dbReference type="Proteomes" id="UP001150942"/>
    </source>
</evidence>
<proteinExistence type="predicted"/>
<accession>A0A9W9JF61</accession>
<evidence type="ECO:0000313" key="1">
    <source>
        <dbReference type="EMBL" id="KAJ5195755.1"/>
    </source>
</evidence>
<dbReference type="OrthoDB" id="4509852at2759"/>
<protein>
    <submittedName>
        <fullName evidence="1">Uncharacterized protein</fullName>
    </submittedName>
</protein>
<reference evidence="1" key="1">
    <citation type="submission" date="2022-11" db="EMBL/GenBank/DDBJ databases">
        <authorList>
            <person name="Petersen C."/>
        </authorList>
    </citation>
    <scope>NUCLEOTIDE SEQUENCE</scope>
    <source>
        <strain evidence="1">IBT 20477</strain>
    </source>
</reference>
<organism evidence="1 2">
    <name type="scientific">Penicillium cf. viridicatum</name>
    <dbReference type="NCBI Taxonomy" id="2972119"/>
    <lineage>
        <taxon>Eukaryota</taxon>
        <taxon>Fungi</taxon>
        <taxon>Dikarya</taxon>
        <taxon>Ascomycota</taxon>
        <taxon>Pezizomycotina</taxon>
        <taxon>Eurotiomycetes</taxon>
        <taxon>Eurotiomycetidae</taxon>
        <taxon>Eurotiales</taxon>
        <taxon>Aspergillaceae</taxon>
        <taxon>Penicillium</taxon>
    </lineage>
</organism>
<sequence>MFGASNKMGITWTEEETAVLLVFAMWGYKHEAIAEILTDRRAEIRGLLHTNMPPSYRRTVSAVRNKLTDLRTQNPQLWLKEEGWIRDAVLIYLHESTVDHALLNRLLNLTTTNIEMITRRDTVL</sequence>
<keyword evidence="2" id="KW-1185">Reference proteome</keyword>
<gene>
    <name evidence="1" type="ORF">N7449_006234</name>
</gene>
<name>A0A9W9JF61_9EURO</name>
<dbReference type="Proteomes" id="UP001150942">
    <property type="component" value="Unassembled WGS sequence"/>
</dbReference>
<dbReference type="EMBL" id="JAPQKQ010000005">
    <property type="protein sequence ID" value="KAJ5195755.1"/>
    <property type="molecule type" value="Genomic_DNA"/>
</dbReference>
<comment type="caution">
    <text evidence="1">The sequence shown here is derived from an EMBL/GenBank/DDBJ whole genome shotgun (WGS) entry which is preliminary data.</text>
</comment>